<accession>A0A9X2HKZ3</accession>
<gene>
    <name evidence="1" type="ORF">M9978_08765</name>
</gene>
<dbReference type="EMBL" id="JAMLDX010000005">
    <property type="protein sequence ID" value="MCP3730521.1"/>
    <property type="molecule type" value="Genomic_DNA"/>
</dbReference>
<evidence type="ECO:0000313" key="2">
    <source>
        <dbReference type="Proteomes" id="UP001139451"/>
    </source>
</evidence>
<comment type="caution">
    <text evidence="1">The sequence shown here is derived from an EMBL/GenBank/DDBJ whole genome shotgun (WGS) entry which is preliminary data.</text>
</comment>
<organism evidence="1 2">
    <name type="scientific">Sphingomonas tagetis</name>
    <dbReference type="NCBI Taxonomy" id="2949092"/>
    <lineage>
        <taxon>Bacteria</taxon>
        <taxon>Pseudomonadati</taxon>
        <taxon>Pseudomonadota</taxon>
        <taxon>Alphaproteobacteria</taxon>
        <taxon>Sphingomonadales</taxon>
        <taxon>Sphingomonadaceae</taxon>
        <taxon>Sphingomonas</taxon>
    </lineage>
</organism>
<evidence type="ECO:0000313" key="1">
    <source>
        <dbReference type="EMBL" id="MCP3730521.1"/>
    </source>
</evidence>
<keyword evidence="2" id="KW-1185">Reference proteome</keyword>
<dbReference type="InterPro" id="IPR011200">
    <property type="entry name" value="UCP012608"/>
</dbReference>
<proteinExistence type="predicted"/>
<dbReference type="RefSeq" id="WP_254292649.1">
    <property type="nucleotide sequence ID" value="NZ_JAMLDX010000005.1"/>
</dbReference>
<name>A0A9X2HKZ3_9SPHN</name>
<dbReference type="PIRSF" id="PIRSF012608">
    <property type="entry name" value="UCP012608"/>
    <property type="match status" value="1"/>
</dbReference>
<protein>
    <submittedName>
        <fullName evidence="1">DUF2332 domain-containing protein</fullName>
    </submittedName>
</protein>
<reference evidence="1" key="1">
    <citation type="submission" date="2022-05" db="EMBL/GenBank/DDBJ databases">
        <title>Sphingomonas sp. strain MG17 Genome sequencing and assembly.</title>
        <authorList>
            <person name="Kim I."/>
        </authorList>
    </citation>
    <scope>NUCLEOTIDE SEQUENCE</scope>
    <source>
        <strain evidence="1">MG17</strain>
    </source>
</reference>
<dbReference type="AlphaFoldDB" id="A0A9X2HKZ3"/>
<sequence length="359" mass="38540">MTDLMALDDPRDAFANQIDYCRANGAPLTARVVEAILANFDGPGAFVAKLRGWPGKPMADALPLRAAGALHALHLSGAEPSLAPLYAGEEAALADAEALIGAAITRHDAALLPWLDGPPQTNEAGRSAAYMAALLWLGAQGLPTRWDCIEIGSSAGINLMMDRYRYDLGGVGAGPPQSDMWIAPEWRGPPPPDAARGKTLATWRFESMRGCDVAPLDLTDPAQLLRLRAYTWPEHRERFARLDFAAYSAAVERPDLVQADAAQFVAAALAQPQAAGTTRVLMHSVVWQYLGAERQAAITAAMAAAAARATSDRPLAWIALEANRATFRHELTVRYWPGDGDANMLAHAHAHGAWVEWLA</sequence>
<dbReference type="Pfam" id="PF10094">
    <property type="entry name" value="DUF2332"/>
    <property type="match status" value="1"/>
</dbReference>
<dbReference type="Proteomes" id="UP001139451">
    <property type="component" value="Unassembled WGS sequence"/>
</dbReference>